<evidence type="ECO:0000256" key="5">
    <source>
        <dbReference type="ARBA" id="ARBA00022840"/>
    </source>
</evidence>
<dbReference type="InterPro" id="IPR002173">
    <property type="entry name" value="Carboh/pur_kinase_PfkB_CS"/>
</dbReference>
<gene>
    <name evidence="8" type="ORF">SAMN05444340_101265</name>
</gene>
<dbReference type="Proteomes" id="UP000199286">
    <property type="component" value="Unassembled WGS sequence"/>
</dbReference>
<feature type="domain" description="Carbohydrate kinase PfkB" evidence="7">
    <location>
        <begin position="18"/>
        <end position="296"/>
    </location>
</feature>
<organism evidence="8 9">
    <name type="scientific">Citreimonas salinaria</name>
    <dbReference type="NCBI Taxonomy" id="321339"/>
    <lineage>
        <taxon>Bacteria</taxon>
        <taxon>Pseudomonadati</taxon>
        <taxon>Pseudomonadota</taxon>
        <taxon>Alphaproteobacteria</taxon>
        <taxon>Rhodobacterales</taxon>
        <taxon>Roseobacteraceae</taxon>
        <taxon>Citreimonas</taxon>
    </lineage>
</organism>
<dbReference type="GO" id="GO:0003872">
    <property type="term" value="F:6-phosphofructokinase activity"/>
    <property type="evidence" value="ECO:0007669"/>
    <property type="project" value="TreeGrafter"/>
</dbReference>
<dbReference type="EMBL" id="FNPF01000001">
    <property type="protein sequence ID" value="SDX87253.1"/>
    <property type="molecule type" value="Genomic_DNA"/>
</dbReference>
<evidence type="ECO:0000256" key="4">
    <source>
        <dbReference type="ARBA" id="ARBA00022777"/>
    </source>
</evidence>
<dbReference type="SUPFAM" id="SSF53613">
    <property type="entry name" value="Ribokinase-like"/>
    <property type="match status" value="1"/>
</dbReference>
<keyword evidence="3" id="KW-0547">Nucleotide-binding</keyword>
<dbReference type="PIRSF" id="PIRSF000535">
    <property type="entry name" value="1PFK/6PFK/LacC"/>
    <property type="match status" value="1"/>
</dbReference>
<evidence type="ECO:0000256" key="3">
    <source>
        <dbReference type="ARBA" id="ARBA00022741"/>
    </source>
</evidence>
<dbReference type="CDD" id="cd01164">
    <property type="entry name" value="FruK_PfkB_like"/>
    <property type="match status" value="1"/>
</dbReference>
<keyword evidence="9" id="KW-1185">Reference proteome</keyword>
<accession>A0A1H3F8A9</accession>
<dbReference type="PANTHER" id="PTHR46566:SF2">
    <property type="entry name" value="ATP-DEPENDENT 6-PHOSPHOFRUCTOKINASE ISOZYME 2"/>
    <property type="match status" value="1"/>
</dbReference>
<keyword evidence="5" id="KW-0067">ATP-binding</keyword>
<dbReference type="PANTHER" id="PTHR46566">
    <property type="entry name" value="1-PHOSPHOFRUCTOKINASE-RELATED"/>
    <property type="match status" value="1"/>
</dbReference>
<keyword evidence="4 8" id="KW-0418">Kinase</keyword>
<proteinExistence type="inferred from homology"/>
<dbReference type="NCBIfam" id="TIGR03168">
    <property type="entry name" value="1-PFK"/>
    <property type="match status" value="1"/>
</dbReference>
<dbReference type="InterPro" id="IPR029056">
    <property type="entry name" value="Ribokinase-like"/>
</dbReference>
<dbReference type="PROSITE" id="PS00583">
    <property type="entry name" value="PFKB_KINASES_1"/>
    <property type="match status" value="1"/>
</dbReference>
<dbReference type="OrthoDB" id="9801219at2"/>
<name>A0A1H3F8A9_9RHOB</name>
<evidence type="ECO:0000259" key="7">
    <source>
        <dbReference type="Pfam" id="PF00294"/>
    </source>
</evidence>
<comment type="similarity">
    <text evidence="1 6">Belongs to the carbohydrate kinase PfkB family.</text>
</comment>
<evidence type="ECO:0000313" key="9">
    <source>
        <dbReference type="Proteomes" id="UP000199286"/>
    </source>
</evidence>
<evidence type="ECO:0000256" key="6">
    <source>
        <dbReference type="PIRNR" id="PIRNR000535"/>
    </source>
</evidence>
<dbReference type="GO" id="GO:0005524">
    <property type="term" value="F:ATP binding"/>
    <property type="evidence" value="ECO:0007669"/>
    <property type="project" value="UniProtKB-KW"/>
</dbReference>
<reference evidence="8 9" key="1">
    <citation type="submission" date="2016-10" db="EMBL/GenBank/DDBJ databases">
        <authorList>
            <person name="de Groot N.N."/>
        </authorList>
    </citation>
    <scope>NUCLEOTIDE SEQUENCE [LARGE SCALE GENOMIC DNA]</scope>
    <source>
        <strain evidence="8 9">DSM 26880</strain>
    </source>
</reference>
<keyword evidence="2 6" id="KW-0808">Transferase</keyword>
<dbReference type="Gene3D" id="3.40.1190.20">
    <property type="match status" value="1"/>
</dbReference>
<dbReference type="RefSeq" id="WP_089878011.1">
    <property type="nucleotide sequence ID" value="NZ_FNPF01000001.1"/>
</dbReference>
<dbReference type="InterPro" id="IPR017583">
    <property type="entry name" value="Tagatose/fructose_Pkinase"/>
</dbReference>
<protein>
    <recommendedName>
        <fullName evidence="6">Phosphofructokinase</fullName>
    </recommendedName>
</protein>
<dbReference type="STRING" id="321339.SAMN05444340_101265"/>
<evidence type="ECO:0000256" key="2">
    <source>
        <dbReference type="ARBA" id="ARBA00022679"/>
    </source>
</evidence>
<dbReference type="InterPro" id="IPR011611">
    <property type="entry name" value="PfkB_dom"/>
</dbReference>
<evidence type="ECO:0000256" key="1">
    <source>
        <dbReference type="ARBA" id="ARBA00010688"/>
    </source>
</evidence>
<sequence length="313" mass="31651">MTQIVTLTLNPALDLGAHTDRVVAGPKLRLSEPEAHPGGGGVNVSRAIAKLGGTSRALVSLGGPTGERLGTLLAEEGLDFVPILSPGETRFSLAVTDAEGEQYRFVLPGPDWDEGTLGAAVGRVDEIAAPDAYVVISGSQPPGAPAGFVTEFVRALGKGRRVVVDTSGPALVELAAGTPPAPCVLRMDGAEAEALAGHPLATRTDTADFAERLRVGGAAETVVIARGADGNVMAGPDGRCHVTAAKEPVVSAVGAGDSFVGGMVMALAAGETPDQALRHGAAAASAAVVTPGTELCRREDFNAFLPRCVITAL</sequence>
<dbReference type="AlphaFoldDB" id="A0A1H3F8A9"/>
<dbReference type="Pfam" id="PF00294">
    <property type="entry name" value="PfkB"/>
    <property type="match status" value="1"/>
</dbReference>
<evidence type="ECO:0000313" key="8">
    <source>
        <dbReference type="EMBL" id="SDX87253.1"/>
    </source>
</evidence>
<dbReference type="GO" id="GO:0005829">
    <property type="term" value="C:cytosol"/>
    <property type="evidence" value="ECO:0007669"/>
    <property type="project" value="TreeGrafter"/>
</dbReference>